<dbReference type="PANTHER" id="PTHR12905:SF0">
    <property type="entry name" value="CALCINEURIN-LIKE PHOSPHOESTERASE DOMAIN-CONTAINING PROTEIN"/>
    <property type="match status" value="1"/>
</dbReference>
<dbReference type="RefSeq" id="WP_068768575.1">
    <property type="nucleotide sequence ID" value="NZ_CP109796.1"/>
</dbReference>
<sequence>MRILHVSDLHLRQQCLDWALTESRNHDLLVIAGDLLNFHLPCPAPKQAEQIKAWAAAIQTPTIVCSGNHDLWPKNPLVTKDTKADGQWLRLLKTNKNIIATDGDTISLNGTTIKANGWLKLPDPKPCDILVTHAPPSECDCSASDTGPDFGDQDLWHVIGGNMPALILSGHIHHPRKHACQIRTLAGSLTILNPGMNTSAPIPNHWAINTTSKKALHYPSGAIVNWR</sequence>
<dbReference type="OrthoDB" id="332939at2"/>
<dbReference type="Proteomes" id="UP000078486">
    <property type="component" value="Unassembled WGS sequence"/>
</dbReference>
<dbReference type="GO" id="GO:0016787">
    <property type="term" value="F:hydrolase activity"/>
    <property type="evidence" value="ECO:0007669"/>
    <property type="project" value="InterPro"/>
</dbReference>
<dbReference type="AlphaFoldDB" id="A0A178IPI2"/>
<name>A0A178IPI2_9BACT</name>
<comment type="caution">
    <text evidence="2">The sequence shown here is derived from an EMBL/GenBank/DDBJ whole genome shotgun (WGS) entry which is preliminary data.</text>
</comment>
<reference evidence="2 3" key="1">
    <citation type="submission" date="2016-01" db="EMBL/GenBank/DDBJ databases">
        <title>High potential of lignocellulose degradation of a new Verrucomicrobia species.</title>
        <authorList>
            <person name="Wang Y."/>
            <person name="Shi Y."/>
            <person name="Qiu Z."/>
            <person name="Liu S."/>
            <person name="Yang H."/>
        </authorList>
    </citation>
    <scope>NUCLEOTIDE SEQUENCE [LARGE SCALE GENOMIC DNA]</scope>
    <source>
        <strain evidence="2 3">TSB47</strain>
    </source>
</reference>
<dbReference type="InterPro" id="IPR051693">
    <property type="entry name" value="UPF0046_metallophosphoest"/>
</dbReference>
<feature type="domain" description="Calcineurin-like phosphoesterase" evidence="1">
    <location>
        <begin position="1"/>
        <end position="175"/>
    </location>
</feature>
<dbReference type="Pfam" id="PF00149">
    <property type="entry name" value="Metallophos"/>
    <property type="match status" value="1"/>
</dbReference>
<dbReference type="Gene3D" id="3.60.21.10">
    <property type="match status" value="1"/>
</dbReference>
<evidence type="ECO:0000313" key="3">
    <source>
        <dbReference type="Proteomes" id="UP000078486"/>
    </source>
</evidence>
<gene>
    <name evidence="2" type="ORF">AW736_01825</name>
</gene>
<dbReference type="PANTHER" id="PTHR12905">
    <property type="entry name" value="METALLOPHOSPHOESTERASE"/>
    <property type="match status" value="1"/>
</dbReference>
<dbReference type="InterPro" id="IPR004843">
    <property type="entry name" value="Calcineurin-like_PHP"/>
</dbReference>
<accession>A0A178IPI2</accession>
<organism evidence="2 3">
    <name type="scientific">Termitidicoccus mucosus</name>
    <dbReference type="NCBI Taxonomy" id="1184151"/>
    <lineage>
        <taxon>Bacteria</taxon>
        <taxon>Pseudomonadati</taxon>
        <taxon>Verrucomicrobiota</taxon>
        <taxon>Opitutia</taxon>
        <taxon>Opitutales</taxon>
        <taxon>Opitutaceae</taxon>
        <taxon>Termitidicoccus</taxon>
    </lineage>
</organism>
<proteinExistence type="predicted"/>
<dbReference type="STRING" id="1184151.AW736_01825"/>
<keyword evidence="3" id="KW-1185">Reference proteome</keyword>
<dbReference type="InterPro" id="IPR029052">
    <property type="entry name" value="Metallo-depent_PP-like"/>
</dbReference>
<dbReference type="EMBL" id="LRRQ01000016">
    <property type="protein sequence ID" value="OAM91692.1"/>
    <property type="molecule type" value="Genomic_DNA"/>
</dbReference>
<evidence type="ECO:0000259" key="1">
    <source>
        <dbReference type="Pfam" id="PF00149"/>
    </source>
</evidence>
<protein>
    <recommendedName>
        <fullName evidence="1">Calcineurin-like phosphoesterase domain-containing protein</fullName>
    </recommendedName>
</protein>
<dbReference type="SUPFAM" id="SSF56300">
    <property type="entry name" value="Metallo-dependent phosphatases"/>
    <property type="match status" value="1"/>
</dbReference>
<evidence type="ECO:0000313" key="2">
    <source>
        <dbReference type="EMBL" id="OAM91692.1"/>
    </source>
</evidence>